<dbReference type="SUPFAM" id="SSF52540">
    <property type="entry name" value="P-loop containing nucleoside triphosphate hydrolases"/>
    <property type="match status" value="1"/>
</dbReference>
<organism evidence="8 9">
    <name type="scientific">Chlorella sorokiniana</name>
    <name type="common">Freshwater green alga</name>
    <dbReference type="NCBI Taxonomy" id="3076"/>
    <lineage>
        <taxon>Eukaryota</taxon>
        <taxon>Viridiplantae</taxon>
        <taxon>Chlorophyta</taxon>
        <taxon>core chlorophytes</taxon>
        <taxon>Trebouxiophyceae</taxon>
        <taxon>Chlorellales</taxon>
        <taxon>Chlorellaceae</taxon>
        <taxon>Chlorella clade</taxon>
        <taxon>Chlorella</taxon>
    </lineage>
</organism>
<evidence type="ECO:0000256" key="6">
    <source>
        <dbReference type="SAM" id="MobiDB-lite"/>
    </source>
</evidence>
<feature type="compositionally biased region" description="Low complexity" evidence="6">
    <location>
        <begin position="14"/>
        <end position="23"/>
    </location>
</feature>
<feature type="region of interest" description="Disordered" evidence="6">
    <location>
        <begin position="37"/>
        <end position="67"/>
    </location>
</feature>
<comment type="caution">
    <text evidence="8">The sequence shown here is derived from an EMBL/GenBank/DDBJ whole genome shotgun (WGS) entry which is preliminary data.</text>
</comment>
<dbReference type="InterPro" id="IPR051316">
    <property type="entry name" value="Zinc-reg_GTPase_activator"/>
</dbReference>
<dbReference type="STRING" id="3076.A0A2P6TES2"/>
<sequence length="513" mass="56898">MAMQSLAATSRAQPAQLAGRPAGRAAQAASITARCMAAGAARQRQQGGPSLPPPPPAAAATLRSRRRGTRCQAAAESDIIDVEGKVIDDRVPVTVITGFLGSGKTTLLNNILRREHGRRIAVIENEFGEIDIDSDLVSVEEALDPSKEQIMMLNNGCLCCTVRDDLVDMLNTLYERRDQFDRIVIETTGLAQPAPIIQTFFLEPKVADRMKLDGVVTLVDAKHVELHLDEEKPEGVVNEAMEQIAYADRIILNKTDLVEASDLERLEERIAAINSMAQIRRAQKSEVPIDYVLGVGGFDLEKVEDDVLAEEAHHHSHAHSHSHDHEHEHSHSYSHDHECSGADCSHESHSHSHSHAHSHDHDHSHEHEHEHSHASSSSGSDHECSGAGCSHHSHSHGHSHQHHDDAVSSVSISIEGDMDLDKVNYWLGGLMEVNYWLGGLMEVKSNDLYRMKGVLAIKDFPARFVFQGVHMLFEGMPDREWKEGEKRVSKMVFIGKDLDRQLIEEGFRECLVK</sequence>
<protein>
    <submittedName>
        <fullName evidence="8">GTP-binding-like isoform B</fullName>
    </submittedName>
</protein>
<evidence type="ECO:0000313" key="8">
    <source>
        <dbReference type="EMBL" id="PRW21133.1"/>
    </source>
</evidence>
<feature type="region of interest" description="Disordered" evidence="6">
    <location>
        <begin position="310"/>
        <end position="408"/>
    </location>
</feature>
<reference evidence="8 9" key="1">
    <citation type="journal article" date="2018" name="Plant J.">
        <title>Genome sequences of Chlorella sorokiniana UTEX 1602 and Micractinium conductrix SAG 241.80: implications to maltose excretion by a green alga.</title>
        <authorList>
            <person name="Arriola M.B."/>
            <person name="Velmurugan N."/>
            <person name="Zhang Y."/>
            <person name="Plunkett M.H."/>
            <person name="Hondzo H."/>
            <person name="Barney B.M."/>
        </authorList>
    </citation>
    <scope>NUCLEOTIDE SEQUENCE [LARGE SCALE GENOMIC DNA]</scope>
    <source>
        <strain evidence="9">UTEX 1602</strain>
    </source>
</reference>
<dbReference type="FunFam" id="3.40.50.300:FF:000778">
    <property type="entry name" value="GTP-binding protein YjiA"/>
    <property type="match status" value="1"/>
</dbReference>
<dbReference type="InterPro" id="IPR003495">
    <property type="entry name" value="CobW/HypB/UreG_nucleotide-bd"/>
</dbReference>
<feature type="compositionally biased region" description="Basic and acidic residues" evidence="6">
    <location>
        <begin position="357"/>
        <end position="373"/>
    </location>
</feature>
<dbReference type="CDD" id="cd03112">
    <property type="entry name" value="CobW-like"/>
    <property type="match status" value="1"/>
</dbReference>
<keyword evidence="3" id="KW-0143">Chaperone</keyword>
<evidence type="ECO:0000313" key="9">
    <source>
        <dbReference type="Proteomes" id="UP000239899"/>
    </source>
</evidence>
<dbReference type="SUPFAM" id="SSF90002">
    <property type="entry name" value="Hypothetical protein YjiA, C-terminal domain"/>
    <property type="match status" value="1"/>
</dbReference>
<dbReference type="InterPro" id="IPR027417">
    <property type="entry name" value="P-loop_NTPase"/>
</dbReference>
<feature type="compositionally biased region" description="Basic residues" evidence="6">
    <location>
        <begin position="391"/>
        <end position="401"/>
    </location>
</feature>
<name>A0A2P6TES2_CHLSO</name>
<dbReference type="PANTHER" id="PTHR13748:SF62">
    <property type="entry name" value="COBW DOMAIN-CONTAINING PROTEIN"/>
    <property type="match status" value="1"/>
</dbReference>
<evidence type="ECO:0000259" key="7">
    <source>
        <dbReference type="SMART" id="SM00833"/>
    </source>
</evidence>
<dbReference type="AlphaFoldDB" id="A0A2P6TES2"/>
<accession>A0A2P6TES2</accession>
<feature type="compositionally biased region" description="Low complexity" evidence="6">
    <location>
        <begin position="37"/>
        <end position="49"/>
    </location>
</feature>
<comment type="similarity">
    <text evidence="4">Belongs to the SIMIBI class G3E GTPase family. ZNG1 subfamily.</text>
</comment>
<dbReference type="Gene3D" id="3.40.50.300">
    <property type="entry name" value="P-loop containing nucleotide triphosphate hydrolases"/>
    <property type="match status" value="1"/>
</dbReference>
<dbReference type="EMBL" id="LHPG02000020">
    <property type="protein sequence ID" value="PRW21133.1"/>
    <property type="molecule type" value="Genomic_DNA"/>
</dbReference>
<dbReference type="GO" id="GO:0005737">
    <property type="term" value="C:cytoplasm"/>
    <property type="evidence" value="ECO:0007669"/>
    <property type="project" value="TreeGrafter"/>
</dbReference>
<gene>
    <name evidence="8" type="ORF">C2E21_8450</name>
</gene>
<keyword evidence="1" id="KW-0547">Nucleotide-binding</keyword>
<dbReference type="PANTHER" id="PTHR13748">
    <property type="entry name" value="COBW-RELATED"/>
    <property type="match status" value="1"/>
</dbReference>
<evidence type="ECO:0000256" key="3">
    <source>
        <dbReference type="ARBA" id="ARBA00023186"/>
    </source>
</evidence>
<feature type="compositionally biased region" description="Basic and acidic residues" evidence="6">
    <location>
        <begin position="321"/>
        <end position="350"/>
    </location>
</feature>
<feature type="region of interest" description="Disordered" evidence="6">
    <location>
        <begin position="1"/>
        <end position="23"/>
    </location>
</feature>
<dbReference type="InterPro" id="IPR036627">
    <property type="entry name" value="CobW-likC_sf"/>
</dbReference>
<evidence type="ECO:0000256" key="1">
    <source>
        <dbReference type="ARBA" id="ARBA00022741"/>
    </source>
</evidence>
<proteinExistence type="inferred from homology"/>
<feature type="domain" description="CobW C-terminal" evidence="7">
    <location>
        <begin position="407"/>
        <end position="511"/>
    </location>
</feature>
<dbReference type="Gene3D" id="3.30.1220.10">
    <property type="entry name" value="CobW-like, C-terminal domain"/>
    <property type="match status" value="1"/>
</dbReference>
<keyword evidence="2" id="KW-0378">Hydrolase</keyword>
<dbReference type="GO" id="GO:0000166">
    <property type="term" value="F:nucleotide binding"/>
    <property type="evidence" value="ECO:0007669"/>
    <property type="project" value="UniProtKB-KW"/>
</dbReference>
<comment type="catalytic activity">
    <reaction evidence="5">
        <text>GTP + H2O = GDP + phosphate + H(+)</text>
        <dbReference type="Rhea" id="RHEA:19669"/>
        <dbReference type="ChEBI" id="CHEBI:15377"/>
        <dbReference type="ChEBI" id="CHEBI:15378"/>
        <dbReference type="ChEBI" id="CHEBI:37565"/>
        <dbReference type="ChEBI" id="CHEBI:43474"/>
        <dbReference type="ChEBI" id="CHEBI:58189"/>
    </reaction>
    <physiologicalReaction direction="left-to-right" evidence="5">
        <dbReference type="Rhea" id="RHEA:19670"/>
    </physiologicalReaction>
</comment>
<evidence type="ECO:0000256" key="4">
    <source>
        <dbReference type="ARBA" id="ARBA00034320"/>
    </source>
</evidence>
<dbReference type="OrthoDB" id="258627at2759"/>
<dbReference type="InterPro" id="IPR011629">
    <property type="entry name" value="CobW-like_C"/>
</dbReference>
<feature type="compositionally biased region" description="Polar residues" evidence="6">
    <location>
        <begin position="1"/>
        <end position="13"/>
    </location>
</feature>
<dbReference type="Proteomes" id="UP000239899">
    <property type="component" value="Unassembled WGS sequence"/>
</dbReference>
<dbReference type="SMART" id="SM00833">
    <property type="entry name" value="CobW_C"/>
    <property type="match status" value="1"/>
</dbReference>
<evidence type="ECO:0000256" key="5">
    <source>
        <dbReference type="ARBA" id="ARBA00049117"/>
    </source>
</evidence>
<dbReference type="Pfam" id="PF07683">
    <property type="entry name" value="CobW_C"/>
    <property type="match status" value="1"/>
</dbReference>
<keyword evidence="9" id="KW-1185">Reference proteome</keyword>
<dbReference type="GO" id="GO:0016787">
    <property type="term" value="F:hydrolase activity"/>
    <property type="evidence" value="ECO:0007669"/>
    <property type="project" value="UniProtKB-KW"/>
</dbReference>
<dbReference type="Pfam" id="PF02492">
    <property type="entry name" value="cobW"/>
    <property type="match status" value="1"/>
</dbReference>
<evidence type="ECO:0000256" key="2">
    <source>
        <dbReference type="ARBA" id="ARBA00022801"/>
    </source>
</evidence>